<proteinExistence type="predicted"/>
<feature type="non-terminal residue" evidence="1">
    <location>
        <position position="1"/>
    </location>
</feature>
<evidence type="ECO:0000313" key="1">
    <source>
        <dbReference type="EMBL" id="MCI90641.1"/>
    </source>
</evidence>
<dbReference type="AlphaFoldDB" id="A0A392VUJ4"/>
<dbReference type="EMBL" id="LXQA011250198">
    <property type="protein sequence ID" value="MCI90641.1"/>
    <property type="molecule type" value="Genomic_DNA"/>
</dbReference>
<name>A0A392VUJ4_9FABA</name>
<accession>A0A392VUJ4</accession>
<sequence length="52" mass="5426">LPSSLVTAVPQLPSVVVVVVSSQSLVTALLPRPAFPSATHRRNTVKQSLSCS</sequence>
<reference evidence="1 2" key="1">
    <citation type="journal article" date="2018" name="Front. Plant Sci.">
        <title>Red Clover (Trifolium pratense) and Zigzag Clover (T. medium) - A Picture of Genomic Similarities and Differences.</title>
        <authorList>
            <person name="Dluhosova J."/>
            <person name="Istvanek J."/>
            <person name="Nedelnik J."/>
            <person name="Repkova J."/>
        </authorList>
    </citation>
    <scope>NUCLEOTIDE SEQUENCE [LARGE SCALE GENOMIC DNA]</scope>
    <source>
        <strain evidence="2">cv. 10/8</strain>
        <tissue evidence="1">Leaf</tissue>
    </source>
</reference>
<organism evidence="1 2">
    <name type="scientific">Trifolium medium</name>
    <dbReference type="NCBI Taxonomy" id="97028"/>
    <lineage>
        <taxon>Eukaryota</taxon>
        <taxon>Viridiplantae</taxon>
        <taxon>Streptophyta</taxon>
        <taxon>Embryophyta</taxon>
        <taxon>Tracheophyta</taxon>
        <taxon>Spermatophyta</taxon>
        <taxon>Magnoliopsida</taxon>
        <taxon>eudicotyledons</taxon>
        <taxon>Gunneridae</taxon>
        <taxon>Pentapetalae</taxon>
        <taxon>rosids</taxon>
        <taxon>fabids</taxon>
        <taxon>Fabales</taxon>
        <taxon>Fabaceae</taxon>
        <taxon>Papilionoideae</taxon>
        <taxon>50 kb inversion clade</taxon>
        <taxon>NPAAA clade</taxon>
        <taxon>Hologalegina</taxon>
        <taxon>IRL clade</taxon>
        <taxon>Trifolieae</taxon>
        <taxon>Trifolium</taxon>
    </lineage>
</organism>
<protein>
    <submittedName>
        <fullName evidence="1">Uncharacterized protein</fullName>
    </submittedName>
</protein>
<keyword evidence="2" id="KW-1185">Reference proteome</keyword>
<comment type="caution">
    <text evidence="1">The sequence shown here is derived from an EMBL/GenBank/DDBJ whole genome shotgun (WGS) entry which is preliminary data.</text>
</comment>
<dbReference type="Proteomes" id="UP000265520">
    <property type="component" value="Unassembled WGS sequence"/>
</dbReference>
<evidence type="ECO:0000313" key="2">
    <source>
        <dbReference type="Proteomes" id="UP000265520"/>
    </source>
</evidence>